<gene>
    <name evidence="1" type="ORF">OMM_08730</name>
</gene>
<comment type="caution">
    <text evidence="1">The sequence shown here is derived from an EMBL/GenBank/DDBJ whole genome shotgun (WGS) entry which is preliminary data.</text>
</comment>
<dbReference type="CDD" id="cd05483">
    <property type="entry name" value="retropepsin_like_bacteria"/>
    <property type="match status" value="1"/>
</dbReference>
<evidence type="ECO:0000313" key="2">
    <source>
        <dbReference type="Proteomes" id="UP000189670"/>
    </source>
</evidence>
<dbReference type="PROSITE" id="PS00141">
    <property type="entry name" value="ASP_PROTEASE"/>
    <property type="match status" value="1"/>
</dbReference>
<reference evidence="2" key="1">
    <citation type="submission" date="2012-11" db="EMBL/GenBank/DDBJ databases">
        <authorList>
            <person name="Lucero-Rivera Y.E."/>
            <person name="Tovar-Ramirez D."/>
        </authorList>
    </citation>
    <scope>NUCLEOTIDE SEQUENCE [LARGE SCALE GENOMIC DNA]</scope>
    <source>
        <strain evidence="2">Araruama</strain>
    </source>
</reference>
<dbReference type="SUPFAM" id="SSF50630">
    <property type="entry name" value="Acid proteases"/>
    <property type="match status" value="1"/>
</dbReference>
<dbReference type="EMBL" id="ATBP01000406">
    <property type="protein sequence ID" value="ETR70547.1"/>
    <property type="molecule type" value="Genomic_DNA"/>
</dbReference>
<evidence type="ECO:0000313" key="1">
    <source>
        <dbReference type="EMBL" id="ETR70547.1"/>
    </source>
</evidence>
<sequence>MKPKLLNQLLYTNLSICYKDSKIDIDNILIDTGSSSTVFSADIISKIGIKPEATDPIKTIRGVGGIEIVFCRTVDYLQLNDYQMNNFEIEIAGMDYGLNINGILGMDFLIPSKAILNLKT</sequence>
<proteinExistence type="predicted"/>
<dbReference type="Proteomes" id="UP000189670">
    <property type="component" value="Unassembled WGS sequence"/>
</dbReference>
<accession>A0A1V1P6P4</accession>
<dbReference type="InterPro" id="IPR021109">
    <property type="entry name" value="Peptidase_aspartic_dom_sf"/>
</dbReference>
<dbReference type="Gene3D" id="2.40.70.10">
    <property type="entry name" value="Acid Proteases"/>
    <property type="match status" value="1"/>
</dbReference>
<evidence type="ECO:0008006" key="3">
    <source>
        <dbReference type="Google" id="ProtNLM"/>
    </source>
</evidence>
<dbReference type="AlphaFoldDB" id="A0A1V1P6P4"/>
<name>A0A1V1P6P4_9BACT</name>
<organism evidence="1 2">
    <name type="scientific">Candidatus Magnetoglobus multicellularis str. Araruama</name>
    <dbReference type="NCBI Taxonomy" id="890399"/>
    <lineage>
        <taxon>Bacteria</taxon>
        <taxon>Pseudomonadati</taxon>
        <taxon>Thermodesulfobacteriota</taxon>
        <taxon>Desulfobacteria</taxon>
        <taxon>Desulfobacterales</taxon>
        <taxon>Desulfobacteraceae</taxon>
        <taxon>Candidatus Magnetoglobus</taxon>
    </lineage>
</organism>
<dbReference type="Pfam" id="PF13650">
    <property type="entry name" value="Asp_protease_2"/>
    <property type="match status" value="1"/>
</dbReference>
<dbReference type="GO" id="GO:0006508">
    <property type="term" value="P:proteolysis"/>
    <property type="evidence" value="ECO:0007669"/>
    <property type="project" value="InterPro"/>
</dbReference>
<feature type="non-terminal residue" evidence="1">
    <location>
        <position position="120"/>
    </location>
</feature>
<dbReference type="InterPro" id="IPR001969">
    <property type="entry name" value="Aspartic_peptidase_AS"/>
</dbReference>
<dbReference type="GO" id="GO:0004190">
    <property type="term" value="F:aspartic-type endopeptidase activity"/>
    <property type="evidence" value="ECO:0007669"/>
    <property type="project" value="InterPro"/>
</dbReference>
<dbReference type="InterPro" id="IPR034122">
    <property type="entry name" value="Retropepsin-like_bacterial"/>
</dbReference>
<protein>
    <recommendedName>
        <fullName evidence="3">Peptidase A2 domain-containing protein</fullName>
    </recommendedName>
</protein>